<organism evidence="3 4">
    <name type="scientific">Actinomyces ruminis</name>
    <dbReference type="NCBI Taxonomy" id="1937003"/>
    <lineage>
        <taxon>Bacteria</taxon>
        <taxon>Bacillati</taxon>
        <taxon>Actinomycetota</taxon>
        <taxon>Actinomycetes</taxon>
        <taxon>Actinomycetales</taxon>
        <taxon>Actinomycetaceae</taxon>
        <taxon>Actinomyces</taxon>
    </lineage>
</organism>
<dbReference type="PROSITE" id="PS01124">
    <property type="entry name" value="HTH_ARAC_FAMILY_2"/>
    <property type="match status" value="1"/>
</dbReference>
<reference evidence="3 4" key="1">
    <citation type="submission" date="2017-10" db="EMBL/GenBank/DDBJ databases">
        <title>Draft genome sequence of cellulolytic Actinomyces sp CtC72 isolated from cattle rumen fluid.</title>
        <authorList>
            <person name="Joshi A.J."/>
            <person name="Vasudevan G."/>
            <person name="Lanjekar V.B."/>
            <person name="Hivarkar S."/>
            <person name="Engineer A."/>
            <person name="Pore S.D."/>
            <person name="Dhakephalkar P.K."/>
            <person name="Dagar S."/>
        </authorList>
    </citation>
    <scope>NUCLEOTIDE SEQUENCE [LARGE SCALE GENOMIC DNA]</scope>
    <source>
        <strain evidence="4">CtC72</strain>
    </source>
</reference>
<name>A0ABX4MCU5_9ACTO</name>
<dbReference type="Gene3D" id="1.10.10.60">
    <property type="entry name" value="Homeodomain-like"/>
    <property type="match status" value="2"/>
</dbReference>
<keyword evidence="1" id="KW-0238">DNA-binding</keyword>
<gene>
    <name evidence="3" type="ORF">BW737_005440</name>
</gene>
<feature type="domain" description="HTH araC/xylS-type" evidence="2">
    <location>
        <begin position="250"/>
        <end position="333"/>
    </location>
</feature>
<accession>A0ABX4MCU5</accession>
<proteinExistence type="predicted"/>
<dbReference type="EMBL" id="MTPX02000034">
    <property type="protein sequence ID" value="PHP53051.1"/>
    <property type="molecule type" value="Genomic_DNA"/>
</dbReference>
<comment type="caution">
    <text evidence="3">The sequence shown here is derived from an EMBL/GenBank/DDBJ whole genome shotgun (WGS) entry which is preliminary data.</text>
</comment>
<keyword evidence="4" id="KW-1185">Reference proteome</keyword>
<dbReference type="InterPro" id="IPR018060">
    <property type="entry name" value="HTH_AraC"/>
</dbReference>
<dbReference type="PANTHER" id="PTHR43280:SF28">
    <property type="entry name" value="HTH-TYPE TRANSCRIPTIONAL ACTIVATOR RHAS"/>
    <property type="match status" value="1"/>
</dbReference>
<evidence type="ECO:0000313" key="4">
    <source>
        <dbReference type="Proteomes" id="UP000194577"/>
    </source>
</evidence>
<evidence type="ECO:0000256" key="1">
    <source>
        <dbReference type="ARBA" id="ARBA00023125"/>
    </source>
</evidence>
<evidence type="ECO:0000313" key="3">
    <source>
        <dbReference type="EMBL" id="PHP53051.1"/>
    </source>
</evidence>
<evidence type="ECO:0000259" key="2">
    <source>
        <dbReference type="PROSITE" id="PS01124"/>
    </source>
</evidence>
<dbReference type="PANTHER" id="PTHR43280">
    <property type="entry name" value="ARAC-FAMILY TRANSCRIPTIONAL REGULATOR"/>
    <property type="match status" value="1"/>
</dbReference>
<dbReference type="SMART" id="SM00342">
    <property type="entry name" value="HTH_ARAC"/>
    <property type="match status" value="1"/>
</dbReference>
<sequence>MDGEVHDDAALPRALDLLAGRFPLYDWTYREVPGTSGAEVGFEWFGEDDEEVMVCVFRGSNIGERFHRHGFFFLNYAYRGDYRALSHRPDNLVTVHEGQMYAGQPFHGYALRSSVGEQCTIVGVLVRTQTFYREFLPPVMADAELLNFYLGPREDAFSDEFRHVTIPGCSPVRRLLEMMVVEYANRRSDSQQILKPLALALVELVAREWRAEHAGRSGRAETGSSECSGGIGVGAGSPGQAGDFDRPVSSTVIDAVSRDLGHVSLRALAGRLGYHPNYLSTLVRKETGKSFSQLVLQLRMERAALLVDRTTLAVEEIARNVGYSSTSNFYRAIWATSVTLRGEPARPSPCPVRGAARGAQAEV</sequence>
<dbReference type="Pfam" id="PF12833">
    <property type="entry name" value="HTH_18"/>
    <property type="match status" value="1"/>
</dbReference>
<dbReference type="Proteomes" id="UP000194577">
    <property type="component" value="Unassembled WGS sequence"/>
</dbReference>
<protein>
    <submittedName>
        <fullName evidence="3">AraC family transcriptional regulator</fullName>
    </submittedName>
</protein>